<gene>
    <name evidence="3" type="ORF">SAMN05444417_3270</name>
</gene>
<name>A0A1M6HNN6_9RHOB</name>
<evidence type="ECO:0000256" key="2">
    <source>
        <dbReference type="ARBA" id="ARBA00023239"/>
    </source>
</evidence>
<keyword evidence="4" id="KW-1185">Reference proteome</keyword>
<accession>A0A1M6HNN6</accession>
<protein>
    <submittedName>
        <fullName evidence="3">Vanillin synthase /trans-feruloyl-CoA hydratase</fullName>
    </submittedName>
</protein>
<evidence type="ECO:0000256" key="1">
    <source>
        <dbReference type="ARBA" id="ARBA00005254"/>
    </source>
</evidence>
<dbReference type="OrthoDB" id="5730382at2"/>
<dbReference type="CDD" id="cd06558">
    <property type="entry name" value="crotonase-like"/>
    <property type="match status" value="1"/>
</dbReference>
<dbReference type="InterPro" id="IPR001753">
    <property type="entry name" value="Enoyl-CoA_hydra/iso"/>
</dbReference>
<dbReference type="GO" id="GO:0016829">
    <property type="term" value="F:lyase activity"/>
    <property type="evidence" value="ECO:0007669"/>
    <property type="project" value="UniProtKB-KW"/>
</dbReference>
<dbReference type="NCBIfam" id="NF006013">
    <property type="entry name" value="PRK08150.1"/>
    <property type="match status" value="1"/>
</dbReference>
<evidence type="ECO:0000313" key="3">
    <source>
        <dbReference type="EMBL" id="SHJ23825.1"/>
    </source>
</evidence>
<proteinExistence type="inferred from homology"/>
<dbReference type="Gene3D" id="3.90.226.10">
    <property type="entry name" value="2-enoyl-CoA Hydratase, Chain A, domain 1"/>
    <property type="match status" value="1"/>
</dbReference>
<dbReference type="InterPro" id="IPR014748">
    <property type="entry name" value="Enoyl-CoA_hydra_C"/>
</dbReference>
<dbReference type="Pfam" id="PF00378">
    <property type="entry name" value="ECH_1"/>
    <property type="match status" value="1"/>
</dbReference>
<dbReference type="InterPro" id="IPR029045">
    <property type="entry name" value="ClpP/crotonase-like_dom_sf"/>
</dbReference>
<dbReference type="Gene3D" id="1.10.12.10">
    <property type="entry name" value="Lyase 2-enoyl-coa Hydratase, Chain A, domain 2"/>
    <property type="match status" value="1"/>
</dbReference>
<dbReference type="Proteomes" id="UP000184292">
    <property type="component" value="Unassembled WGS sequence"/>
</dbReference>
<dbReference type="GO" id="GO:0006635">
    <property type="term" value="P:fatty acid beta-oxidation"/>
    <property type="evidence" value="ECO:0007669"/>
    <property type="project" value="TreeGrafter"/>
</dbReference>
<keyword evidence="2" id="KW-0456">Lyase</keyword>
<dbReference type="AlphaFoldDB" id="A0A1M6HNN6"/>
<organism evidence="3 4">
    <name type="scientific">Wenxinia saemankumensis</name>
    <dbReference type="NCBI Taxonomy" id="1447782"/>
    <lineage>
        <taxon>Bacteria</taxon>
        <taxon>Pseudomonadati</taxon>
        <taxon>Pseudomonadota</taxon>
        <taxon>Alphaproteobacteria</taxon>
        <taxon>Rhodobacterales</taxon>
        <taxon>Roseobacteraceae</taxon>
        <taxon>Wenxinia</taxon>
    </lineage>
</organism>
<dbReference type="SUPFAM" id="SSF52096">
    <property type="entry name" value="ClpP/crotonase"/>
    <property type="match status" value="1"/>
</dbReference>
<evidence type="ECO:0000313" key="4">
    <source>
        <dbReference type="Proteomes" id="UP000184292"/>
    </source>
</evidence>
<sequence length="260" mass="27727">MSQRDLVTYERDGDVAIIGLNRPEKRNAISDRLIEGIGAAVERARGEARAGVILGHGAHFCAGLDLAEHAGRTPMEAVANSRRWHEIFTRIEFGPIPWFAALHGAVIGGGLELAAAAHVRVAEAGAFFALPEGTRGIFVGGGGAVRIARLMGTARMTDMMLTGRSLDAATAGAWNLCQYVVPEGEARTRALELARHAAGNADLSTYAILNALPRIDRMARDDGLFVESLVSAFTSTSPEAEARLQDFLQKRSGKVARPEG</sequence>
<dbReference type="PANTHER" id="PTHR11941">
    <property type="entry name" value="ENOYL-COA HYDRATASE-RELATED"/>
    <property type="match status" value="1"/>
</dbReference>
<comment type="similarity">
    <text evidence="1">Belongs to the enoyl-CoA hydratase/isomerase family.</text>
</comment>
<dbReference type="PANTHER" id="PTHR11941:SF54">
    <property type="entry name" value="ENOYL-COA HYDRATASE, MITOCHONDRIAL"/>
    <property type="match status" value="1"/>
</dbReference>
<dbReference type="EMBL" id="FQYO01000007">
    <property type="protein sequence ID" value="SHJ23825.1"/>
    <property type="molecule type" value="Genomic_DNA"/>
</dbReference>
<dbReference type="STRING" id="1447782.SAMN05444417_3270"/>
<reference evidence="3 4" key="1">
    <citation type="submission" date="2016-11" db="EMBL/GenBank/DDBJ databases">
        <authorList>
            <person name="Jaros S."/>
            <person name="Januszkiewicz K."/>
            <person name="Wedrychowicz H."/>
        </authorList>
    </citation>
    <scope>NUCLEOTIDE SEQUENCE [LARGE SCALE GENOMIC DNA]</scope>
    <source>
        <strain evidence="3 4">DSM 100565</strain>
    </source>
</reference>
<dbReference type="RefSeq" id="WP_073333767.1">
    <property type="nucleotide sequence ID" value="NZ_FQYO01000007.1"/>
</dbReference>